<keyword evidence="3" id="KW-1185">Reference proteome</keyword>
<proteinExistence type="predicted"/>
<sequence length="123" mass="14050">MKDSNELLADHFERLKSLVPDLYIREHDRSPTPNTDAMYGLLKRTLGIVEAIYLKNANGFNDARMEEYAKVIQELKELGFEYSGHEELMDKAASKLLMKAKKPMKRAKGGTEFDQGKSDRKAI</sequence>
<dbReference type="OrthoDB" id="9881145at2"/>
<dbReference type="AlphaFoldDB" id="A0A3D9KYX4"/>
<dbReference type="RefSeq" id="WP_115869816.1">
    <property type="nucleotide sequence ID" value="NZ_QREG01000023.1"/>
</dbReference>
<dbReference type="Proteomes" id="UP000256779">
    <property type="component" value="Unassembled WGS sequence"/>
</dbReference>
<name>A0A3D9KYX4_MARFU</name>
<reference evidence="2 3" key="1">
    <citation type="submission" date="2018-07" db="EMBL/GenBank/DDBJ databases">
        <title>Genomic Encyclopedia of Type Strains, Phase IV (KMG-IV): sequencing the most valuable type-strain genomes for metagenomic binning, comparative biology and taxonomic classification.</title>
        <authorList>
            <person name="Goeker M."/>
        </authorList>
    </citation>
    <scope>NUCLEOTIDE SEQUENCE [LARGE SCALE GENOMIC DNA]</scope>
    <source>
        <strain evidence="2 3">DSM 4134</strain>
    </source>
</reference>
<protein>
    <submittedName>
        <fullName evidence="2">Uncharacterized protein</fullName>
    </submittedName>
</protein>
<feature type="compositionally biased region" description="Basic and acidic residues" evidence="1">
    <location>
        <begin position="109"/>
        <end position="123"/>
    </location>
</feature>
<organism evidence="2 3">
    <name type="scientific">Marinoscillum furvescens DSM 4134</name>
    <dbReference type="NCBI Taxonomy" id="1122208"/>
    <lineage>
        <taxon>Bacteria</taxon>
        <taxon>Pseudomonadati</taxon>
        <taxon>Bacteroidota</taxon>
        <taxon>Cytophagia</taxon>
        <taxon>Cytophagales</taxon>
        <taxon>Reichenbachiellaceae</taxon>
        <taxon>Marinoscillum</taxon>
    </lineage>
</organism>
<feature type="region of interest" description="Disordered" evidence="1">
    <location>
        <begin position="101"/>
        <end position="123"/>
    </location>
</feature>
<evidence type="ECO:0000313" key="3">
    <source>
        <dbReference type="Proteomes" id="UP000256779"/>
    </source>
</evidence>
<accession>A0A3D9KYX4</accession>
<gene>
    <name evidence="2" type="ORF">C7460_12379</name>
</gene>
<evidence type="ECO:0000313" key="2">
    <source>
        <dbReference type="EMBL" id="RED93899.1"/>
    </source>
</evidence>
<evidence type="ECO:0000256" key="1">
    <source>
        <dbReference type="SAM" id="MobiDB-lite"/>
    </source>
</evidence>
<dbReference type="EMBL" id="QREG01000023">
    <property type="protein sequence ID" value="RED93899.1"/>
    <property type="molecule type" value="Genomic_DNA"/>
</dbReference>
<comment type="caution">
    <text evidence="2">The sequence shown here is derived from an EMBL/GenBank/DDBJ whole genome shotgun (WGS) entry which is preliminary data.</text>
</comment>